<dbReference type="EMBL" id="JANAWD010000296">
    <property type="protein sequence ID" value="KAJ3481951.1"/>
    <property type="molecule type" value="Genomic_DNA"/>
</dbReference>
<dbReference type="GO" id="GO:0004672">
    <property type="term" value="F:protein kinase activity"/>
    <property type="evidence" value="ECO:0007669"/>
    <property type="project" value="InterPro"/>
</dbReference>
<accession>A0AAD5V474</accession>
<name>A0AAD5V474_9APHY</name>
<evidence type="ECO:0000313" key="3">
    <source>
        <dbReference type="Proteomes" id="UP001212997"/>
    </source>
</evidence>
<sequence>MDVPNPRGLTLASLFPKEIVWRDRQPWLKEQEYMLRPRFRKDWIPSWDDPSNFNPRTEDSEVNTHRNLIDATHIPTGRVVMLKCILKSRHPHEVEIARFFSTEPIASHPRNHCYPVLDVLEPPEEPDVVILVTPLLRPFNNPLMESVGEAVEFFRQVFEVSHMHSSLPLSPHDRSFQGLQFMHQCQVAHRDCMDLNIMMDPRDMFPQGYHPTAIIFDPQRKGAAPFFTRTVSRPKYYLIDFGLSRMYDPKDGEPKEDIIFGGDKSVPEFQGSLEPLNPFPTDIYYLGNMIRMSFLLDSSALSFMKPLVDEMVQDDPSKRPTIDVVVQRFDEIVQQLSWWKLRSHLPNSERFGPEHWSLGRRISYCFRAAASILSGQSAIPRPRL</sequence>
<dbReference type="Gene3D" id="1.10.510.10">
    <property type="entry name" value="Transferase(Phosphotransferase) domain 1"/>
    <property type="match status" value="1"/>
</dbReference>
<dbReference type="InterPro" id="IPR000719">
    <property type="entry name" value="Prot_kinase_dom"/>
</dbReference>
<reference evidence="2" key="1">
    <citation type="submission" date="2022-07" db="EMBL/GenBank/DDBJ databases">
        <title>Genome Sequence of Physisporinus lineatus.</title>
        <authorList>
            <person name="Buettner E."/>
        </authorList>
    </citation>
    <scope>NUCLEOTIDE SEQUENCE</scope>
    <source>
        <strain evidence="2">VT162</strain>
    </source>
</reference>
<evidence type="ECO:0000313" key="2">
    <source>
        <dbReference type="EMBL" id="KAJ3481951.1"/>
    </source>
</evidence>
<dbReference type="InterPro" id="IPR011009">
    <property type="entry name" value="Kinase-like_dom_sf"/>
</dbReference>
<organism evidence="2 3">
    <name type="scientific">Meripilus lineatus</name>
    <dbReference type="NCBI Taxonomy" id="2056292"/>
    <lineage>
        <taxon>Eukaryota</taxon>
        <taxon>Fungi</taxon>
        <taxon>Dikarya</taxon>
        <taxon>Basidiomycota</taxon>
        <taxon>Agaricomycotina</taxon>
        <taxon>Agaricomycetes</taxon>
        <taxon>Polyporales</taxon>
        <taxon>Meripilaceae</taxon>
        <taxon>Meripilus</taxon>
    </lineage>
</organism>
<comment type="caution">
    <text evidence="2">The sequence shown here is derived from an EMBL/GenBank/DDBJ whole genome shotgun (WGS) entry which is preliminary data.</text>
</comment>
<dbReference type="PROSITE" id="PS50011">
    <property type="entry name" value="PROTEIN_KINASE_DOM"/>
    <property type="match status" value="1"/>
</dbReference>
<protein>
    <recommendedName>
        <fullName evidence="1">Protein kinase domain-containing protein</fullName>
    </recommendedName>
</protein>
<dbReference type="AlphaFoldDB" id="A0AAD5V474"/>
<keyword evidence="3" id="KW-1185">Reference proteome</keyword>
<dbReference type="Proteomes" id="UP001212997">
    <property type="component" value="Unassembled WGS sequence"/>
</dbReference>
<dbReference type="SUPFAM" id="SSF56112">
    <property type="entry name" value="Protein kinase-like (PK-like)"/>
    <property type="match status" value="1"/>
</dbReference>
<feature type="domain" description="Protein kinase" evidence="1">
    <location>
        <begin position="1"/>
        <end position="384"/>
    </location>
</feature>
<dbReference type="GO" id="GO:0005524">
    <property type="term" value="F:ATP binding"/>
    <property type="evidence" value="ECO:0007669"/>
    <property type="project" value="InterPro"/>
</dbReference>
<gene>
    <name evidence="2" type="ORF">NLI96_g7309</name>
</gene>
<evidence type="ECO:0000259" key="1">
    <source>
        <dbReference type="PROSITE" id="PS50011"/>
    </source>
</evidence>
<proteinExistence type="predicted"/>